<evidence type="ECO:0000256" key="11">
    <source>
        <dbReference type="SAM" id="MobiDB-lite"/>
    </source>
</evidence>
<dbReference type="PROSITE" id="PS51194">
    <property type="entry name" value="HELICASE_CTER"/>
    <property type="match status" value="1"/>
</dbReference>
<dbReference type="CDD" id="cd18795">
    <property type="entry name" value="SF2_C_Ski2"/>
    <property type="match status" value="1"/>
</dbReference>
<dbReference type="SUPFAM" id="SSF158702">
    <property type="entry name" value="Sec63 N-terminal domain-like"/>
    <property type="match status" value="1"/>
</dbReference>
<dbReference type="InterPro" id="IPR014001">
    <property type="entry name" value="Helicase_ATP-bd"/>
</dbReference>
<proteinExistence type="inferred from homology"/>
<organism evidence="14 15">
    <name type="scientific">Apatococcus lobatus</name>
    <dbReference type="NCBI Taxonomy" id="904363"/>
    <lineage>
        <taxon>Eukaryota</taxon>
        <taxon>Viridiplantae</taxon>
        <taxon>Chlorophyta</taxon>
        <taxon>core chlorophytes</taxon>
        <taxon>Trebouxiophyceae</taxon>
        <taxon>Chlorellales</taxon>
        <taxon>Chlorellaceae</taxon>
        <taxon>Apatococcus</taxon>
    </lineage>
</organism>
<dbReference type="Proteomes" id="UP001438707">
    <property type="component" value="Unassembled WGS sequence"/>
</dbReference>
<dbReference type="SMART" id="SM00487">
    <property type="entry name" value="DEXDc"/>
    <property type="match status" value="1"/>
</dbReference>
<evidence type="ECO:0000256" key="4">
    <source>
        <dbReference type="ARBA" id="ARBA00022806"/>
    </source>
</evidence>
<dbReference type="Pfam" id="PF02889">
    <property type="entry name" value="Sec63"/>
    <property type="match status" value="1"/>
</dbReference>
<dbReference type="SMART" id="SM00973">
    <property type="entry name" value="Sec63"/>
    <property type="match status" value="1"/>
</dbReference>
<dbReference type="InterPro" id="IPR052247">
    <property type="entry name" value="Meiotic_Crossover_Helicase"/>
</dbReference>
<dbReference type="PANTHER" id="PTHR47835:SF3">
    <property type="entry name" value="HELICASE FOR MEIOSIS 1"/>
    <property type="match status" value="1"/>
</dbReference>
<dbReference type="Pfam" id="PF23445">
    <property type="entry name" value="WHD_SNRNP200"/>
    <property type="match status" value="1"/>
</dbReference>
<dbReference type="GO" id="GO:0007131">
    <property type="term" value="P:reciprocal meiotic recombination"/>
    <property type="evidence" value="ECO:0007669"/>
    <property type="project" value="UniProtKB-ARBA"/>
</dbReference>
<dbReference type="PROSITE" id="PS51192">
    <property type="entry name" value="HELICASE_ATP_BIND_1"/>
    <property type="match status" value="1"/>
</dbReference>
<evidence type="ECO:0000256" key="7">
    <source>
        <dbReference type="ARBA" id="ARBA00023254"/>
    </source>
</evidence>
<keyword evidence="7" id="KW-0469">Meiosis</keyword>
<sequence length="1290" mass="142613">MHLPEEGWCSGDQECTTDADHIHSVSELPGCFQSLFTEFRYFNAIQSECFASAFKSDSNMVVSAPTATGKTTILELAMLRTFSNYIENGVFNLQPGSLKVIYLGPCKSLVQEKANDWRARLGKLNLTVREVTGDTDITPNESLDDADVICTTPEKLDAITRKRHDQGGMRFFAEIACVLIDEVHLLSENRGAALEAGAISRIKMVSKYHDLHQVPVNNVRFVAVSATVPNIEDIAAWLETPSMAVKTFGDEMRPVPLQTIVKGYVPSKTDFLFETRLSDFLYEVIHQHSAGKPTLLFCSSRKGTCDTAQHLLNTTSNRFIPGRISAYVVNAHQQEQLRQASLKFIDKQLQKVVLAGIGFHNAAVEAQDRILIEQLFRNSLLMVLCTTSTLALGVNLPAHLVVIKGTRRWCSEPGEPAGYQEYERTTCLQMIGRAGRPQFDTCGTAVIMTQKQLVPRYQSLFSERVESQLNGCFAEYLNAEIVLRTIADTSMALRWLQSTFLYVRARRHPQQYGLLQHGLRQDVDLQMQPKLVVANIDQLAKHGLVEFDTASTRLSALVPGQLMAHHYIRLHTMIHLVNLKSQATMPDLLMIIGESEELNSIKLRRAEKKVLNSINTDQSDGCVRFFVPDEMKPSKPKLRIQLSSEKIFVLINAALNENASSELDFSLRQEVDQVLRVAERIASCMARQYAHTKQLAAAVHAHGLAKCMRQRMWEDGAQTRQVQQIGRQQSNRLASAGIKTLLQLSELDPRRLESIVQRSYPFGNLIKQEVVKLLVPRVKLHLYPLGRLHHSRVEMELVVERLAAAPHIGKQSHAKLIVGCVNDDRILLYEHIVLENFPSPYKVKFITEKQAPQAALEIVACIMLDRQVGMDTSLRLVIPSSAPLGDEAGARAAPVSSVSEGTDSSTPAQSATTVLPHLASPDDDLSDNGASVVRTAAIAKNTRPDRCGSSLTENARGPFRQHQNHWPSSGIFSATDCSNGRSSAHARDGKSEPDVPIASSRIPAGGNNMLSMVRKKAQKLQAVWQLQTSSHASLPRLLPKKDALQALTSKPISSEPLKAQPDDQATGDIQMEKENERCPAGSHHFDAMPGAGSKRSASPVFRPVLQAQHEDRQLQRSKDPASSSISAWQSEVNDEPIWTDPISVSPNRPVQNNAKITPKAFGGLCQRQLPVHFPLQAQQTIHKGSGPAPVDVHMRPVGTKVKKRKVLLSSMKIVPHADSPSLPAVPGASKPSEQDKHPLLPICATDMPHEGRNIVIAQHLAAAQEVKCMQQEKQAPNKQPILAGIFDGFF</sequence>
<feature type="compositionally biased region" description="Polar residues" evidence="11">
    <location>
        <begin position="896"/>
        <end position="910"/>
    </location>
</feature>
<dbReference type="InterPro" id="IPR036388">
    <property type="entry name" value="WH-like_DNA-bd_sf"/>
</dbReference>
<name>A0AAW1RHG6_9CHLO</name>
<evidence type="ECO:0000259" key="12">
    <source>
        <dbReference type="PROSITE" id="PS51192"/>
    </source>
</evidence>
<dbReference type="Gene3D" id="3.40.50.300">
    <property type="entry name" value="P-loop containing nucleotide triphosphate hydrolases"/>
    <property type="match status" value="2"/>
</dbReference>
<dbReference type="InterPro" id="IPR027417">
    <property type="entry name" value="P-loop_NTPase"/>
</dbReference>
<comment type="catalytic activity">
    <reaction evidence="8">
        <text>Couples ATP hydrolysis with the unwinding of duplex DNA by translocating in the 3'-5' direction.</text>
        <dbReference type="EC" id="5.6.2.4"/>
    </reaction>
</comment>
<dbReference type="GO" id="GO:0005524">
    <property type="term" value="F:ATP binding"/>
    <property type="evidence" value="ECO:0007669"/>
    <property type="project" value="UniProtKB-KW"/>
</dbReference>
<keyword evidence="4" id="KW-0347">Helicase</keyword>
<dbReference type="Pfam" id="PF00270">
    <property type="entry name" value="DEAD"/>
    <property type="match status" value="1"/>
</dbReference>
<evidence type="ECO:0000256" key="2">
    <source>
        <dbReference type="ARBA" id="ARBA00022741"/>
    </source>
</evidence>
<comment type="caution">
    <text evidence="14">The sequence shown here is derived from an EMBL/GenBank/DDBJ whole genome shotgun (WGS) entry which is preliminary data.</text>
</comment>
<dbReference type="EC" id="5.6.2.4" evidence="9"/>
<dbReference type="InterPro" id="IPR057842">
    <property type="entry name" value="WH_MER3"/>
</dbReference>
<evidence type="ECO:0000256" key="1">
    <source>
        <dbReference type="ARBA" id="ARBA00010140"/>
    </source>
</evidence>
<reference evidence="14 15" key="1">
    <citation type="journal article" date="2024" name="Nat. Commun.">
        <title>Phylogenomics reveals the evolutionary origins of lichenization in chlorophyte algae.</title>
        <authorList>
            <person name="Puginier C."/>
            <person name="Libourel C."/>
            <person name="Otte J."/>
            <person name="Skaloud P."/>
            <person name="Haon M."/>
            <person name="Grisel S."/>
            <person name="Petersen M."/>
            <person name="Berrin J.G."/>
            <person name="Delaux P.M."/>
            <person name="Dal Grande F."/>
            <person name="Keller J."/>
        </authorList>
    </citation>
    <scope>NUCLEOTIDE SEQUENCE [LARGE SCALE GENOMIC DNA]</scope>
    <source>
        <strain evidence="14 15">SAG 2145</strain>
    </source>
</reference>
<feature type="domain" description="Helicase C-terminal" evidence="13">
    <location>
        <begin position="276"/>
        <end position="494"/>
    </location>
</feature>
<keyword evidence="2" id="KW-0547">Nucleotide-binding</keyword>
<dbReference type="Gene3D" id="1.10.3380.10">
    <property type="entry name" value="Sec63 N-terminal domain-like domain"/>
    <property type="match status" value="1"/>
</dbReference>
<gene>
    <name evidence="14" type="ORF">WJX74_009492</name>
</gene>
<keyword evidence="15" id="KW-1185">Reference proteome</keyword>
<evidence type="ECO:0000256" key="9">
    <source>
        <dbReference type="ARBA" id="ARBA00034808"/>
    </source>
</evidence>
<dbReference type="PANTHER" id="PTHR47835">
    <property type="entry name" value="HFM1, ATP DEPENDENT DNA HELICASE HOMOLOG"/>
    <property type="match status" value="1"/>
</dbReference>
<keyword evidence="6" id="KW-0413">Isomerase</keyword>
<dbReference type="GO" id="GO:0016787">
    <property type="term" value="F:hydrolase activity"/>
    <property type="evidence" value="ECO:0007669"/>
    <property type="project" value="UniProtKB-KW"/>
</dbReference>
<dbReference type="Gene3D" id="1.10.10.10">
    <property type="entry name" value="Winged helix-like DNA-binding domain superfamily/Winged helix DNA-binding domain"/>
    <property type="match status" value="1"/>
</dbReference>
<accession>A0AAW1RHG6</accession>
<protein>
    <recommendedName>
        <fullName evidence="9">DNA 3'-5' helicase</fullName>
        <ecNumber evidence="9">5.6.2.4</ecNumber>
    </recommendedName>
</protein>
<feature type="region of interest" description="Disordered" evidence="11">
    <location>
        <begin position="1075"/>
        <end position="1097"/>
    </location>
</feature>
<evidence type="ECO:0000259" key="13">
    <source>
        <dbReference type="PROSITE" id="PS51194"/>
    </source>
</evidence>
<evidence type="ECO:0000256" key="8">
    <source>
        <dbReference type="ARBA" id="ARBA00034617"/>
    </source>
</evidence>
<dbReference type="FunFam" id="3.40.50.300:FF:001076">
    <property type="entry name" value="ATP-dependent DNA helicase MER3"/>
    <property type="match status" value="1"/>
</dbReference>
<dbReference type="Pfam" id="PF00271">
    <property type="entry name" value="Helicase_C"/>
    <property type="match status" value="1"/>
</dbReference>
<dbReference type="InterPro" id="IPR004179">
    <property type="entry name" value="Sec63-dom"/>
</dbReference>
<dbReference type="FunFam" id="1.10.10.10:FF:000024">
    <property type="entry name" value="U5 small nuclear ribonucleoprotein helicase"/>
    <property type="match status" value="1"/>
</dbReference>
<comment type="catalytic activity">
    <reaction evidence="10">
        <text>ATP + H2O = ADP + phosphate + H(+)</text>
        <dbReference type="Rhea" id="RHEA:13065"/>
        <dbReference type="ChEBI" id="CHEBI:15377"/>
        <dbReference type="ChEBI" id="CHEBI:15378"/>
        <dbReference type="ChEBI" id="CHEBI:30616"/>
        <dbReference type="ChEBI" id="CHEBI:43474"/>
        <dbReference type="ChEBI" id="CHEBI:456216"/>
        <dbReference type="EC" id="5.6.2.4"/>
    </reaction>
</comment>
<keyword evidence="3" id="KW-0378">Hydrolase</keyword>
<dbReference type="InterPro" id="IPR001650">
    <property type="entry name" value="Helicase_C-like"/>
</dbReference>
<evidence type="ECO:0000256" key="10">
    <source>
        <dbReference type="ARBA" id="ARBA00048988"/>
    </source>
</evidence>
<comment type="similarity">
    <text evidence="1">Belongs to the helicase family. SKI2 subfamily.</text>
</comment>
<dbReference type="SUPFAM" id="SSF52540">
    <property type="entry name" value="P-loop containing nucleoside triphosphate hydrolases"/>
    <property type="match status" value="2"/>
</dbReference>
<dbReference type="EMBL" id="JALJOS010000011">
    <property type="protein sequence ID" value="KAK9833182.1"/>
    <property type="molecule type" value="Genomic_DNA"/>
</dbReference>
<dbReference type="GO" id="GO:0003676">
    <property type="term" value="F:nucleic acid binding"/>
    <property type="evidence" value="ECO:0007669"/>
    <property type="project" value="InterPro"/>
</dbReference>
<evidence type="ECO:0000256" key="3">
    <source>
        <dbReference type="ARBA" id="ARBA00022801"/>
    </source>
</evidence>
<evidence type="ECO:0000256" key="5">
    <source>
        <dbReference type="ARBA" id="ARBA00022840"/>
    </source>
</evidence>
<dbReference type="GO" id="GO:0043138">
    <property type="term" value="F:3'-5' DNA helicase activity"/>
    <property type="evidence" value="ECO:0007669"/>
    <property type="project" value="UniProtKB-EC"/>
</dbReference>
<feature type="region of interest" description="Disordered" evidence="11">
    <location>
        <begin position="976"/>
        <end position="1003"/>
    </location>
</feature>
<dbReference type="SMART" id="SM00490">
    <property type="entry name" value="HELICc"/>
    <property type="match status" value="1"/>
</dbReference>
<keyword evidence="5" id="KW-0067">ATP-binding</keyword>
<evidence type="ECO:0000256" key="6">
    <source>
        <dbReference type="ARBA" id="ARBA00023235"/>
    </source>
</evidence>
<feature type="domain" description="Helicase ATP-binding" evidence="12">
    <location>
        <begin position="51"/>
        <end position="246"/>
    </location>
</feature>
<evidence type="ECO:0000313" key="15">
    <source>
        <dbReference type="Proteomes" id="UP001438707"/>
    </source>
</evidence>
<evidence type="ECO:0000313" key="14">
    <source>
        <dbReference type="EMBL" id="KAK9833182.1"/>
    </source>
</evidence>
<dbReference type="InterPro" id="IPR011545">
    <property type="entry name" value="DEAD/DEAH_box_helicase_dom"/>
</dbReference>
<feature type="region of interest" description="Disordered" evidence="11">
    <location>
        <begin position="886"/>
        <end position="910"/>
    </location>
</feature>